<dbReference type="STRING" id="1871336.BBG48_07890"/>
<evidence type="ECO:0000256" key="2">
    <source>
        <dbReference type="ARBA" id="ARBA00022801"/>
    </source>
</evidence>
<dbReference type="Pfam" id="PF00293">
    <property type="entry name" value="NUDIX"/>
    <property type="match status" value="1"/>
</dbReference>
<dbReference type="CDD" id="cd03424">
    <property type="entry name" value="NUDIX_ADPRase_Nudt5_UGPPase_Nudt14"/>
    <property type="match status" value="1"/>
</dbReference>
<evidence type="ECO:0000259" key="3">
    <source>
        <dbReference type="PROSITE" id="PS51462"/>
    </source>
</evidence>
<sequence>MVSKIEEVITLKETDYLTLYDLKYTNRLGQKKSWSAVSRKKKADYEKRLFNKESKKDAVLIAAYHEKQDKLVLVKQFRVPINDYIYEIPAGLIDMGEDTAVCAKRELKEETGLEIKKIVKIQKNAFISPGMTDECADLAIVICDGKICYDYLEPDEDIEIVLCSKEELEKLINSGENLDIKTIMTINMFLYAKQSYWNL</sequence>
<reference evidence="4 5" key="1">
    <citation type="journal article" date="2016" name="Genome Announc.">
        <title>Draft Genome Sequence of Criibacterium bergeronii gen. nov., sp. nov., Strain CCRI-22567T, Isolated from a Vaginal Sample from a Woman with Bacterial Vaginosis.</title>
        <authorList>
            <person name="Maheux A.F."/>
            <person name="Berube E."/>
            <person name="Boudreau D.K."/>
            <person name="Raymond F."/>
            <person name="Corbeil J."/>
            <person name="Roy P.H."/>
            <person name="Boissinot M."/>
            <person name="Omar R.F."/>
        </authorList>
    </citation>
    <scope>NUCLEOTIDE SEQUENCE [LARGE SCALE GENOMIC DNA]</scope>
    <source>
        <strain evidence="4 5">CCRI-22567</strain>
    </source>
</reference>
<gene>
    <name evidence="4" type="ORF">BBG48_001525</name>
</gene>
<dbReference type="Proteomes" id="UP000093352">
    <property type="component" value="Unassembled WGS sequence"/>
</dbReference>
<feature type="domain" description="Nudix hydrolase" evidence="3">
    <location>
        <begin position="54"/>
        <end position="185"/>
    </location>
</feature>
<comment type="cofactor">
    <cofactor evidence="1">
        <name>Mg(2+)</name>
        <dbReference type="ChEBI" id="CHEBI:18420"/>
    </cofactor>
</comment>
<organism evidence="4 5">
    <name type="scientific">Criibacterium bergeronii</name>
    <dbReference type="NCBI Taxonomy" id="1871336"/>
    <lineage>
        <taxon>Bacteria</taxon>
        <taxon>Bacillati</taxon>
        <taxon>Bacillota</taxon>
        <taxon>Clostridia</taxon>
        <taxon>Peptostreptococcales</taxon>
        <taxon>Filifactoraceae</taxon>
        <taxon>Criibacterium</taxon>
    </lineage>
</organism>
<dbReference type="PROSITE" id="PS00893">
    <property type="entry name" value="NUDIX_BOX"/>
    <property type="match status" value="1"/>
</dbReference>
<keyword evidence="2 4" id="KW-0378">Hydrolase</keyword>
<dbReference type="InterPro" id="IPR015797">
    <property type="entry name" value="NUDIX_hydrolase-like_dom_sf"/>
</dbReference>
<dbReference type="Gene3D" id="3.90.79.10">
    <property type="entry name" value="Nucleoside Triphosphate Pyrophosphohydrolase"/>
    <property type="match status" value="1"/>
</dbReference>
<protein>
    <submittedName>
        <fullName evidence="4">NUDIX hydrolase</fullName>
    </submittedName>
</protein>
<dbReference type="GO" id="GO:0006753">
    <property type="term" value="P:nucleoside phosphate metabolic process"/>
    <property type="evidence" value="ECO:0007669"/>
    <property type="project" value="TreeGrafter"/>
</dbReference>
<dbReference type="InterPro" id="IPR000086">
    <property type="entry name" value="NUDIX_hydrolase_dom"/>
</dbReference>
<comment type="caution">
    <text evidence="4">The sequence shown here is derived from an EMBL/GenBank/DDBJ whole genome shotgun (WGS) entry which is preliminary data.</text>
</comment>
<dbReference type="EMBL" id="MBEW02000002">
    <property type="protein sequence ID" value="RDY22049.1"/>
    <property type="molecule type" value="Genomic_DNA"/>
</dbReference>
<dbReference type="InterPro" id="IPR020084">
    <property type="entry name" value="NUDIX_hydrolase_CS"/>
</dbReference>
<dbReference type="PANTHER" id="PTHR11839">
    <property type="entry name" value="UDP/ADP-SUGAR PYROPHOSPHATASE"/>
    <property type="match status" value="1"/>
</dbReference>
<evidence type="ECO:0000313" key="5">
    <source>
        <dbReference type="Proteomes" id="UP000093352"/>
    </source>
</evidence>
<accession>A0A1C0AEQ8</accession>
<dbReference type="PROSITE" id="PS51462">
    <property type="entry name" value="NUDIX"/>
    <property type="match status" value="1"/>
</dbReference>
<dbReference type="PANTHER" id="PTHR11839:SF18">
    <property type="entry name" value="NUDIX HYDROLASE DOMAIN-CONTAINING PROTEIN"/>
    <property type="match status" value="1"/>
</dbReference>
<dbReference type="GO" id="GO:0019693">
    <property type="term" value="P:ribose phosphate metabolic process"/>
    <property type="evidence" value="ECO:0007669"/>
    <property type="project" value="TreeGrafter"/>
</dbReference>
<dbReference type="GO" id="GO:0016787">
    <property type="term" value="F:hydrolase activity"/>
    <property type="evidence" value="ECO:0007669"/>
    <property type="project" value="UniProtKB-KW"/>
</dbReference>
<name>A0A1C0AEQ8_9FIRM</name>
<evidence type="ECO:0000313" key="4">
    <source>
        <dbReference type="EMBL" id="RDY22049.1"/>
    </source>
</evidence>
<evidence type="ECO:0000256" key="1">
    <source>
        <dbReference type="ARBA" id="ARBA00001946"/>
    </source>
</evidence>
<dbReference type="AlphaFoldDB" id="A0A1C0AEQ8"/>
<dbReference type="SUPFAM" id="SSF55811">
    <property type="entry name" value="Nudix"/>
    <property type="match status" value="1"/>
</dbReference>
<keyword evidence="5" id="KW-1185">Reference proteome</keyword>
<proteinExistence type="predicted"/>